<dbReference type="Proteomes" id="UP000253529">
    <property type="component" value="Unassembled WGS sequence"/>
</dbReference>
<accession>A0A366FA93</accession>
<sequence>MRTTLTLDDDLAGLLKQRARELGVPFKEAVNRTLRAGLGEAASPRTAPKVIPHSFGVRPGIDLDKLGQFLDELEAEDYAARAHDLTRRQPPDSRS</sequence>
<dbReference type="AlphaFoldDB" id="A0A366FA93"/>
<reference evidence="1 2" key="1">
    <citation type="submission" date="2018-06" db="EMBL/GenBank/DDBJ databases">
        <title>Genomic Encyclopedia of Type Strains, Phase IV (KMG-IV): sequencing the most valuable type-strain genomes for metagenomic binning, comparative biology and taxonomic classification.</title>
        <authorList>
            <person name="Goeker M."/>
        </authorList>
    </citation>
    <scope>NUCLEOTIDE SEQUENCE [LARGE SCALE GENOMIC DNA]</scope>
    <source>
        <strain evidence="1 2">DSM 24875</strain>
    </source>
</reference>
<comment type="caution">
    <text evidence="1">The sequence shown here is derived from an EMBL/GenBank/DDBJ whole genome shotgun (WGS) entry which is preliminary data.</text>
</comment>
<name>A0A366FA93_9HYPH</name>
<evidence type="ECO:0000313" key="1">
    <source>
        <dbReference type="EMBL" id="RBP10635.1"/>
    </source>
</evidence>
<protein>
    <recommendedName>
        <fullName evidence="3">Ribbon-helix-helix CopG family protein</fullName>
    </recommendedName>
</protein>
<gene>
    <name evidence="1" type="ORF">DFR50_118122</name>
</gene>
<organism evidence="1 2">
    <name type="scientific">Roseiarcus fermentans</name>
    <dbReference type="NCBI Taxonomy" id="1473586"/>
    <lineage>
        <taxon>Bacteria</taxon>
        <taxon>Pseudomonadati</taxon>
        <taxon>Pseudomonadota</taxon>
        <taxon>Alphaproteobacteria</taxon>
        <taxon>Hyphomicrobiales</taxon>
        <taxon>Roseiarcaceae</taxon>
        <taxon>Roseiarcus</taxon>
    </lineage>
</organism>
<proteinExistence type="predicted"/>
<evidence type="ECO:0008006" key="3">
    <source>
        <dbReference type="Google" id="ProtNLM"/>
    </source>
</evidence>
<dbReference type="EMBL" id="QNRK01000018">
    <property type="protein sequence ID" value="RBP10635.1"/>
    <property type="molecule type" value="Genomic_DNA"/>
</dbReference>
<evidence type="ECO:0000313" key="2">
    <source>
        <dbReference type="Proteomes" id="UP000253529"/>
    </source>
</evidence>
<keyword evidence="2" id="KW-1185">Reference proteome</keyword>